<dbReference type="Proteomes" id="UP001215598">
    <property type="component" value="Unassembled WGS sequence"/>
</dbReference>
<dbReference type="PANTHER" id="PTHR40465:SF1">
    <property type="entry name" value="DUF6534 DOMAIN-CONTAINING PROTEIN"/>
    <property type="match status" value="1"/>
</dbReference>
<evidence type="ECO:0000256" key="1">
    <source>
        <dbReference type="SAM" id="Phobius"/>
    </source>
</evidence>
<gene>
    <name evidence="3" type="ORF">B0H16DRAFT_1711266</name>
</gene>
<reference evidence="3" key="1">
    <citation type="submission" date="2023-03" db="EMBL/GenBank/DDBJ databases">
        <title>Massive genome expansion in bonnet fungi (Mycena s.s.) driven by repeated elements and novel gene families across ecological guilds.</title>
        <authorList>
            <consortium name="Lawrence Berkeley National Laboratory"/>
            <person name="Harder C.B."/>
            <person name="Miyauchi S."/>
            <person name="Viragh M."/>
            <person name="Kuo A."/>
            <person name="Thoen E."/>
            <person name="Andreopoulos B."/>
            <person name="Lu D."/>
            <person name="Skrede I."/>
            <person name="Drula E."/>
            <person name="Henrissat B."/>
            <person name="Morin E."/>
            <person name="Kohler A."/>
            <person name="Barry K."/>
            <person name="LaButti K."/>
            <person name="Morin E."/>
            <person name="Salamov A."/>
            <person name="Lipzen A."/>
            <person name="Mereny Z."/>
            <person name="Hegedus B."/>
            <person name="Baldrian P."/>
            <person name="Stursova M."/>
            <person name="Weitz H."/>
            <person name="Taylor A."/>
            <person name="Grigoriev I.V."/>
            <person name="Nagy L.G."/>
            <person name="Martin F."/>
            <person name="Kauserud H."/>
        </authorList>
    </citation>
    <scope>NUCLEOTIDE SEQUENCE</scope>
    <source>
        <strain evidence="3">CBHHK182m</strain>
    </source>
</reference>
<name>A0AAD7K8B4_9AGAR</name>
<feature type="transmembrane region" description="Helical" evidence="1">
    <location>
        <begin position="18"/>
        <end position="40"/>
    </location>
</feature>
<evidence type="ECO:0000313" key="3">
    <source>
        <dbReference type="EMBL" id="KAJ7778914.1"/>
    </source>
</evidence>
<keyword evidence="1" id="KW-0812">Transmembrane</keyword>
<keyword evidence="1" id="KW-1133">Transmembrane helix</keyword>
<dbReference type="InterPro" id="IPR045339">
    <property type="entry name" value="DUF6534"/>
</dbReference>
<dbReference type="EMBL" id="JARKIB010000006">
    <property type="protein sequence ID" value="KAJ7778914.1"/>
    <property type="molecule type" value="Genomic_DNA"/>
</dbReference>
<sequence length="339" mass="37128">MSSSATPAVGTGIDVHNLFGPILIGVFFNMILYGLLITQVTTYFQAQRKDPLWIRILVFYVIFVETSNTALDISVMYQPLILEYGTLPGKLPTGESTLLIRMYAFTDSLFPGSLFDSTSLYWGKALVQFPIELFLIWRIRTLTESMIIPAIFVALSVVAFGGGIWTTVALAGAGRWDNVSASFHAATLWISTSMATDLCIAFCLAWVLASGMIIRKRKTGFGATDTVVDRIIRMTVQTGLVTAVCNVLDLLSFLLIKNSTLNFMWSNPLSKLYSNCMMSTLNARTNLEQSLPTHISSSGPTHGNAGVVIPLQAKARNDLAGKVGDREYGIHVDQTVDAF</sequence>
<protein>
    <recommendedName>
        <fullName evidence="2">DUF6534 domain-containing protein</fullName>
    </recommendedName>
</protein>
<accession>A0AAD7K8B4</accession>
<evidence type="ECO:0000313" key="4">
    <source>
        <dbReference type="Proteomes" id="UP001215598"/>
    </source>
</evidence>
<organism evidence="3 4">
    <name type="scientific">Mycena metata</name>
    <dbReference type="NCBI Taxonomy" id="1033252"/>
    <lineage>
        <taxon>Eukaryota</taxon>
        <taxon>Fungi</taxon>
        <taxon>Dikarya</taxon>
        <taxon>Basidiomycota</taxon>
        <taxon>Agaricomycotina</taxon>
        <taxon>Agaricomycetes</taxon>
        <taxon>Agaricomycetidae</taxon>
        <taxon>Agaricales</taxon>
        <taxon>Marasmiineae</taxon>
        <taxon>Mycenaceae</taxon>
        <taxon>Mycena</taxon>
    </lineage>
</organism>
<dbReference type="AlphaFoldDB" id="A0AAD7K8B4"/>
<feature type="transmembrane region" description="Helical" evidence="1">
    <location>
        <begin position="146"/>
        <end position="168"/>
    </location>
</feature>
<dbReference type="PANTHER" id="PTHR40465">
    <property type="entry name" value="CHROMOSOME 1, WHOLE GENOME SHOTGUN SEQUENCE"/>
    <property type="match status" value="1"/>
</dbReference>
<evidence type="ECO:0000259" key="2">
    <source>
        <dbReference type="Pfam" id="PF20152"/>
    </source>
</evidence>
<feature type="transmembrane region" description="Helical" evidence="1">
    <location>
        <begin position="120"/>
        <end position="139"/>
    </location>
</feature>
<feature type="transmembrane region" description="Helical" evidence="1">
    <location>
        <begin position="188"/>
        <end position="209"/>
    </location>
</feature>
<keyword evidence="1" id="KW-0472">Membrane</keyword>
<dbReference type="Pfam" id="PF20152">
    <property type="entry name" value="DUF6534"/>
    <property type="match status" value="1"/>
</dbReference>
<keyword evidence="4" id="KW-1185">Reference proteome</keyword>
<comment type="caution">
    <text evidence="3">The sequence shown here is derived from an EMBL/GenBank/DDBJ whole genome shotgun (WGS) entry which is preliminary data.</text>
</comment>
<proteinExistence type="predicted"/>
<feature type="domain" description="DUF6534" evidence="2">
    <location>
        <begin position="193"/>
        <end position="285"/>
    </location>
</feature>
<feature type="transmembrane region" description="Helical" evidence="1">
    <location>
        <begin position="52"/>
        <end position="71"/>
    </location>
</feature>